<dbReference type="InterPro" id="IPR001478">
    <property type="entry name" value="PDZ"/>
</dbReference>
<protein>
    <submittedName>
        <fullName evidence="8">Patj homolog</fullName>
    </submittedName>
</protein>
<feature type="domain" description="PDZ" evidence="6">
    <location>
        <begin position="577"/>
        <end position="651"/>
    </location>
</feature>
<keyword evidence="7" id="KW-1185">Reference proteome</keyword>
<evidence type="ECO:0000313" key="7">
    <source>
        <dbReference type="Proteomes" id="UP000192223"/>
    </source>
</evidence>
<dbReference type="Pfam" id="PF00595">
    <property type="entry name" value="PDZ"/>
    <property type="match status" value="4"/>
</dbReference>
<dbReference type="RefSeq" id="XP_018334137.1">
    <property type="nucleotide sequence ID" value="XM_018478635.2"/>
</dbReference>
<dbReference type="CDD" id="cd06669">
    <property type="entry name" value="PDZ5_MUPP1-like"/>
    <property type="match status" value="1"/>
</dbReference>
<dbReference type="SUPFAM" id="SSF50156">
    <property type="entry name" value="PDZ domain-like"/>
    <property type="match status" value="4"/>
</dbReference>
<keyword evidence="3" id="KW-0677">Repeat</keyword>
<dbReference type="InterPro" id="IPR036034">
    <property type="entry name" value="PDZ_sf"/>
</dbReference>
<gene>
    <name evidence="8" type="primary">LOC108743172</name>
</gene>
<dbReference type="SMART" id="SM00228">
    <property type="entry name" value="PDZ"/>
    <property type="match status" value="4"/>
</dbReference>
<evidence type="ECO:0000256" key="1">
    <source>
        <dbReference type="ARBA" id="ARBA00004370"/>
    </source>
</evidence>
<feature type="compositionally biased region" description="Polar residues" evidence="5">
    <location>
        <begin position="549"/>
        <end position="561"/>
    </location>
</feature>
<dbReference type="PANTHER" id="PTHR19964:SF20">
    <property type="entry name" value="PATJ HOMOLOG-LIKE PROTEIN"/>
    <property type="match status" value="1"/>
</dbReference>
<dbReference type="InterPro" id="IPR051342">
    <property type="entry name" value="PDZ_scaffold"/>
</dbReference>
<keyword evidence="2" id="KW-0597">Phosphoprotein</keyword>
<feature type="domain" description="PDZ" evidence="6">
    <location>
        <begin position="205"/>
        <end position="291"/>
    </location>
</feature>
<reference evidence="8" key="1">
    <citation type="submission" date="2025-08" db="UniProtKB">
        <authorList>
            <consortium name="RefSeq"/>
        </authorList>
    </citation>
    <scope>IDENTIFICATION</scope>
    <source>
        <tissue evidence="8">Entire body</tissue>
    </source>
</reference>
<feature type="domain" description="PDZ" evidence="6">
    <location>
        <begin position="12"/>
        <end position="92"/>
    </location>
</feature>
<feature type="domain" description="PDZ" evidence="6">
    <location>
        <begin position="390"/>
        <end position="479"/>
    </location>
</feature>
<dbReference type="Proteomes" id="UP000192223">
    <property type="component" value="Unplaced"/>
</dbReference>
<dbReference type="KEGG" id="apln:108743172"/>
<dbReference type="GO" id="GO:0016020">
    <property type="term" value="C:membrane"/>
    <property type="evidence" value="ECO:0007669"/>
    <property type="project" value="UniProtKB-SubCell"/>
</dbReference>
<feature type="region of interest" description="Disordered" evidence="5">
    <location>
        <begin position="524"/>
        <end position="561"/>
    </location>
</feature>
<feature type="compositionally biased region" description="Low complexity" evidence="5">
    <location>
        <begin position="524"/>
        <end position="548"/>
    </location>
</feature>
<organism evidence="7 8">
    <name type="scientific">Agrilus planipennis</name>
    <name type="common">Emerald ash borer</name>
    <name type="synonym">Agrilus marcopoli</name>
    <dbReference type="NCBI Taxonomy" id="224129"/>
    <lineage>
        <taxon>Eukaryota</taxon>
        <taxon>Metazoa</taxon>
        <taxon>Ecdysozoa</taxon>
        <taxon>Arthropoda</taxon>
        <taxon>Hexapoda</taxon>
        <taxon>Insecta</taxon>
        <taxon>Pterygota</taxon>
        <taxon>Neoptera</taxon>
        <taxon>Endopterygota</taxon>
        <taxon>Coleoptera</taxon>
        <taxon>Polyphaga</taxon>
        <taxon>Elateriformia</taxon>
        <taxon>Buprestoidea</taxon>
        <taxon>Buprestidae</taxon>
        <taxon>Agrilinae</taxon>
        <taxon>Agrilus</taxon>
    </lineage>
</organism>
<name>A0A1W4XMX9_AGRPL</name>
<sequence length="671" mass="73485">MVLSTEWSQVEVIDLINDGSGLGFGIVGGRSTGVVVKSILPGGIADKGRRLQSGDHILQIGGVNLKGLGSEQVAVVLRQAGAHVRMVVARPIEITSANLQEFVPTAPIVPTKILCDPEEIDKLLSQNGYMQFSNFSHFDAYENQMTLQQGSSECLTNCVIIDGIIRNSEVASINRLNNYKDCDIEAPTENNFQLFEDLPETECFTVELKKHKEFGLGITVAGYICEREDLNGIFIRSVSADSDAYRCNKIKINDRIVGVDDEPLENCTNYEAIEKLKKAGEIVKISFERYLRGPKYDHLQEALLHNQENKDASPPSPTTTTLSWIPINTEINIEAEGESIASVNSEVLENNNNEEQEVFIDENFQAESLDILEESVKQKWQKQVNSDSDIVVLHLRKLTGLGISLEGTVEVEDGIEQNPRHFIRSILPEGPVGQSGKLRPGDEILEVNGQKLIGVNHVEAVKVLRNLPSAVRLVCARKNQGNRVINTSQNLKAFEQRNILGGSLKNLIVQNGPKQLVKALSDTSINNSSHTNTNNNNTNNNSNGSATTITPEPTLQKTKSRSLENTNVAMWSDEVEYIDLIKGDKGLGFSILDYQDPVDTAATIIVVRTLVPGGVAETNGKIQPGDCLISVNGTELKNMALDQAVQALKGTMPGPVRLGIAKPLLPNLQQQ</sequence>
<dbReference type="OrthoDB" id="6022242at2759"/>
<dbReference type="FunFam" id="2.30.42.10:FF:000125">
    <property type="entry name" value="PATJ, crumbs cell polarity complex component"/>
    <property type="match status" value="1"/>
</dbReference>
<dbReference type="PANTHER" id="PTHR19964">
    <property type="entry name" value="MULTIPLE PDZ DOMAIN PROTEIN"/>
    <property type="match status" value="1"/>
</dbReference>
<evidence type="ECO:0000256" key="3">
    <source>
        <dbReference type="ARBA" id="ARBA00022737"/>
    </source>
</evidence>
<dbReference type="STRING" id="224129.A0A1W4XMX9"/>
<dbReference type="GeneID" id="108743172"/>
<evidence type="ECO:0000256" key="2">
    <source>
        <dbReference type="ARBA" id="ARBA00022553"/>
    </source>
</evidence>
<evidence type="ECO:0000256" key="4">
    <source>
        <dbReference type="ARBA" id="ARBA00023136"/>
    </source>
</evidence>
<dbReference type="AlphaFoldDB" id="A0A1W4XMX9"/>
<dbReference type="PROSITE" id="PS50106">
    <property type="entry name" value="PDZ"/>
    <property type="match status" value="4"/>
</dbReference>
<evidence type="ECO:0000313" key="8">
    <source>
        <dbReference type="RefSeq" id="XP_018334137.1"/>
    </source>
</evidence>
<evidence type="ECO:0000256" key="5">
    <source>
        <dbReference type="SAM" id="MobiDB-lite"/>
    </source>
</evidence>
<evidence type="ECO:0000259" key="6">
    <source>
        <dbReference type="PROSITE" id="PS50106"/>
    </source>
</evidence>
<proteinExistence type="predicted"/>
<dbReference type="FunFam" id="2.30.42.10:FF:000070">
    <property type="entry name" value="Multiple PDZ domain protein"/>
    <property type="match status" value="1"/>
</dbReference>
<dbReference type="InParanoid" id="A0A1W4XMX9"/>
<keyword evidence="4" id="KW-0472">Membrane</keyword>
<accession>A0A1W4XMX9</accession>
<dbReference type="CDD" id="cd06667">
    <property type="entry name" value="PDZ2_MUPP1-like"/>
    <property type="match status" value="1"/>
</dbReference>
<comment type="subcellular location">
    <subcellularLocation>
        <location evidence="1">Membrane</location>
    </subcellularLocation>
</comment>
<dbReference type="Gene3D" id="2.30.42.10">
    <property type="match status" value="4"/>
</dbReference>